<dbReference type="OMA" id="NVGDIKC"/>
<feature type="domain" description="Saposin B-type" evidence="4">
    <location>
        <begin position="742"/>
        <end position="819"/>
    </location>
</feature>
<dbReference type="InterPro" id="IPR051428">
    <property type="entry name" value="Sphingo_Act-Surfact_Prot"/>
</dbReference>
<organism evidence="5 6">
    <name type="scientific">Lottia gigantea</name>
    <name type="common">Giant owl limpet</name>
    <dbReference type="NCBI Taxonomy" id="225164"/>
    <lineage>
        <taxon>Eukaryota</taxon>
        <taxon>Metazoa</taxon>
        <taxon>Spiralia</taxon>
        <taxon>Lophotrochozoa</taxon>
        <taxon>Mollusca</taxon>
        <taxon>Gastropoda</taxon>
        <taxon>Patellogastropoda</taxon>
        <taxon>Lottioidea</taxon>
        <taxon>Lottiidae</taxon>
        <taxon>Lottia</taxon>
    </lineage>
</organism>
<dbReference type="CTD" id="20236218"/>
<dbReference type="Gene3D" id="1.10.225.10">
    <property type="entry name" value="Saposin-like"/>
    <property type="match status" value="10"/>
</dbReference>
<dbReference type="Pfam" id="PF03489">
    <property type="entry name" value="SapB_2"/>
    <property type="match status" value="4"/>
</dbReference>
<feature type="domain" description="Saposin B-type" evidence="4">
    <location>
        <begin position="626"/>
        <end position="703"/>
    </location>
</feature>
<feature type="domain" description="Saposin B-type" evidence="4">
    <location>
        <begin position="315"/>
        <end position="392"/>
    </location>
</feature>
<protein>
    <recommendedName>
        <fullName evidence="4">Saposin B-type domain-containing protein</fullName>
    </recommendedName>
</protein>
<feature type="domain" description="Saposin B-type" evidence="4">
    <location>
        <begin position="27"/>
        <end position="108"/>
    </location>
</feature>
<feature type="domain" description="Saposin B-type" evidence="4">
    <location>
        <begin position="833"/>
        <end position="912"/>
    </location>
</feature>
<feature type="domain" description="Saposin B-type" evidence="4">
    <location>
        <begin position="510"/>
        <end position="610"/>
    </location>
</feature>
<dbReference type="OrthoDB" id="69496at2759"/>
<dbReference type="RefSeq" id="XP_009060097.1">
    <property type="nucleotide sequence ID" value="XM_009061849.1"/>
</dbReference>
<keyword evidence="1" id="KW-1015">Disulfide bond</keyword>
<evidence type="ECO:0000313" key="5">
    <source>
        <dbReference type="EMBL" id="ESO89053.1"/>
    </source>
</evidence>
<dbReference type="PROSITE" id="PS50015">
    <property type="entry name" value="SAP_B"/>
    <property type="match status" value="9"/>
</dbReference>
<dbReference type="GO" id="GO:0006665">
    <property type="term" value="P:sphingolipid metabolic process"/>
    <property type="evidence" value="ECO:0007669"/>
    <property type="project" value="InterPro"/>
</dbReference>
<reference evidence="5 6" key="1">
    <citation type="journal article" date="2013" name="Nature">
        <title>Insights into bilaterian evolution from three spiralian genomes.</title>
        <authorList>
            <person name="Simakov O."/>
            <person name="Marletaz F."/>
            <person name="Cho S.J."/>
            <person name="Edsinger-Gonzales E."/>
            <person name="Havlak P."/>
            <person name="Hellsten U."/>
            <person name="Kuo D.H."/>
            <person name="Larsson T."/>
            <person name="Lv J."/>
            <person name="Arendt D."/>
            <person name="Savage R."/>
            <person name="Osoegawa K."/>
            <person name="de Jong P."/>
            <person name="Grimwood J."/>
            <person name="Chapman J.A."/>
            <person name="Shapiro H."/>
            <person name="Aerts A."/>
            <person name="Otillar R.P."/>
            <person name="Terry A.Y."/>
            <person name="Boore J.L."/>
            <person name="Grigoriev I.V."/>
            <person name="Lindberg D.R."/>
            <person name="Seaver E.C."/>
            <person name="Weisblat D.A."/>
            <person name="Putnam N.H."/>
            <person name="Rokhsar D.S."/>
        </authorList>
    </citation>
    <scope>NUCLEOTIDE SEQUENCE [LARGE SCALE GENOMIC DNA]</scope>
</reference>
<dbReference type="Pfam" id="PF05184">
    <property type="entry name" value="SapB_1"/>
    <property type="match status" value="7"/>
</dbReference>
<dbReference type="InterPro" id="IPR008139">
    <property type="entry name" value="SaposinB_dom"/>
</dbReference>
<proteinExistence type="predicted"/>
<keyword evidence="3" id="KW-0732">Signal</keyword>
<dbReference type="Proteomes" id="UP000030746">
    <property type="component" value="Unassembled WGS sequence"/>
</dbReference>
<dbReference type="GO" id="GO:0005764">
    <property type="term" value="C:lysosome"/>
    <property type="evidence" value="ECO:0007669"/>
    <property type="project" value="InterPro"/>
</dbReference>
<accession>V3ZD70</accession>
<dbReference type="KEGG" id="lgi:LOTGIDRAFT_154130"/>
<dbReference type="SMART" id="SM00741">
    <property type="entry name" value="SapB"/>
    <property type="match status" value="9"/>
</dbReference>
<dbReference type="HOGENOM" id="CLU_318926_0_0_1"/>
<feature type="signal peptide" evidence="3">
    <location>
        <begin position="1"/>
        <end position="16"/>
    </location>
</feature>
<dbReference type="PRINTS" id="PR01797">
    <property type="entry name" value="SAPOSIN"/>
</dbReference>
<dbReference type="EMBL" id="KB202619">
    <property type="protein sequence ID" value="ESO89053.1"/>
    <property type="molecule type" value="Genomic_DNA"/>
</dbReference>
<dbReference type="PANTHER" id="PTHR11480">
    <property type="entry name" value="SAPOSIN-RELATED"/>
    <property type="match status" value="1"/>
</dbReference>
<gene>
    <name evidence="5" type="ORF">LOTGIDRAFT_154130</name>
</gene>
<evidence type="ECO:0000313" key="6">
    <source>
        <dbReference type="Proteomes" id="UP000030746"/>
    </source>
</evidence>
<dbReference type="AlphaFoldDB" id="V3ZD70"/>
<dbReference type="SUPFAM" id="SSF47862">
    <property type="entry name" value="Saposin"/>
    <property type="match status" value="9"/>
</dbReference>
<evidence type="ECO:0000256" key="2">
    <source>
        <dbReference type="ARBA" id="ARBA00023180"/>
    </source>
</evidence>
<dbReference type="InterPro" id="IPR008138">
    <property type="entry name" value="SapB_2"/>
</dbReference>
<keyword evidence="2" id="KW-0325">Glycoprotein</keyword>
<dbReference type="InterPro" id="IPR007856">
    <property type="entry name" value="SapB_1"/>
</dbReference>
<dbReference type="GO" id="GO:0016020">
    <property type="term" value="C:membrane"/>
    <property type="evidence" value="ECO:0007669"/>
    <property type="project" value="GOC"/>
</dbReference>
<evidence type="ECO:0000256" key="1">
    <source>
        <dbReference type="ARBA" id="ARBA00023157"/>
    </source>
</evidence>
<sequence>MFRVIILAICVVFATGSPVISLESLEDEVSCKLCLTFIENLHDSLLNQDKQIQVTHHLLSMCNELPKDEKSQCQDIVHGASPETMDIMATQMKPQELCGHLGVCSAREEVKESPRVLKPVQSKQPGAGGACELCEFVVQAVDQYIEQNKSEAAINATLYKICNKLPDIIKSTCLGFIPDLVQVLAQGLDPKEACTKIHLCTGYLIDQNKKTKEEVSKKSTAGGACELCEFVVQAVDQYIEQNKSEAAINATLYKICNKLPDIIKSTCLGFIPDLVQVLAQGLDPKEACTKIHLCTGYLIDQNKKTKEEVSKKSTAGGACELCEFVVQAVDQYIEQNKSEAAINATLYKICNKLPDIIKSTCLGFIPDLVQVLAQGLDPKEACTKIHLCTGTTSNERKVENEIKNLELQANPECDVCKFVVQILDSVIGENKTEKSVNSTLFKICNSLPDDIKKMCYSIAPNLAKVLTEEFDPIRACVAIKLCEDPNKPVVEAPSLLKPKATEVKYTQNQAGGACELCEFVVQAVDQYIEQNKSEAAINATLYKICNKLPDIIKSTVINYILQTLYKICNKLPDIIKSTCLGFIPELVQVLAQGLDPKEACTKIHLCSGNLNVHNHHEDSLKTNPIKGGGCDLCQFVVQTIDQFVRENKSEAAINSTLYKICNKLPDPLKTTCLTFAPNLVKVLAEGLDPKEACTKIHLCDVDYKKWCSPDCEEKSESEIVQPQPLVSKKGFTLKEEPKEKENGAGCELCKLIVQEVDTYVKDNKSEAAINATLYKVCNSLPASFKLLCLTYIPELEKALKNGLDPEKACEEIHVCKNNTFLRLVRRSVNLSFNEVKCDLCKDIVSSIDTDVYKDEDVVKTAVDDICNRFPEPVKDECRQAVDPNWKNLWNDVFKNIAAPENLCHLLTLCKTK</sequence>
<feature type="domain" description="Saposin B-type" evidence="4">
    <location>
        <begin position="127"/>
        <end position="204"/>
    </location>
</feature>
<evidence type="ECO:0000256" key="3">
    <source>
        <dbReference type="SAM" id="SignalP"/>
    </source>
</evidence>
<name>V3ZD70_LOTGI</name>
<feature type="chain" id="PRO_5004715190" description="Saposin B-type domain-containing protein" evidence="3">
    <location>
        <begin position="17"/>
        <end position="912"/>
    </location>
</feature>
<dbReference type="InterPro" id="IPR011001">
    <property type="entry name" value="Saposin-like"/>
</dbReference>
<dbReference type="GeneID" id="20236218"/>
<keyword evidence="6" id="KW-1185">Reference proteome</keyword>
<dbReference type="InterPro" id="IPR008373">
    <property type="entry name" value="Saposin"/>
</dbReference>
<feature type="domain" description="Saposin B-type" evidence="4">
    <location>
        <begin position="221"/>
        <end position="298"/>
    </location>
</feature>
<feature type="domain" description="Saposin B-type" evidence="4">
    <location>
        <begin position="409"/>
        <end position="486"/>
    </location>
</feature>
<evidence type="ECO:0000259" key="4">
    <source>
        <dbReference type="PROSITE" id="PS50015"/>
    </source>
</evidence>